<dbReference type="PROSITE" id="PS50878">
    <property type="entry name" value="RT_POL"/>
    <property type="match status" value="1"/>
</dbReference>
<dbReference type="InterPro" id="IPR000477">
    <property type="entry name" value="RT_dom"/>
</dbReference>
<dbReference type="PANTHER" id="PTHR19446">
    <property type="entry name" value="REVERSE TRANSCRIPTASES"/>
    <property type="match status" value="1"/>
</dbReference>
<reference evidence="2" key="1">
    <citation type="submission" date="2023-08" db="EMBL/GenBank/DDBJ databases">
        <title>Reference Genome Resource for the Citrus Pathogen Phytophthora citrophthora.</title>
        <authorList>
            <person name="Moller H."/>
            <person name="Coetzee B."/>
            <person name="Rose L.J."/>
            <person name="Van Niekerk J.M."/>
        </authorList>
    </citation>
    <scope>NUCLEOTIDE SEQUENCE</scope>
    <source>
        <strain evidence="2">STE-U-9442</strain>
    </source>
</reference>
<gene>
    <name evidence="2" type="ORF">P3T76_005113</name>
</gene>
<protein>
    <submittedName>
        <fullName evidence="2">LINE-1 retrotransposable element ORF2 protein</fullName>
    </submittedName>
</protein>
<evidence type="ECO:0000313" key="3">
    <source>
        <dbReference type="Proteomes" id="UP001259832"/>
    </source>
</evidence>
<comment type="caution">
    <text evidence="2">The sequence shown here is derived from an EMBL/GenBank/DDBJ whole genome shotgun (WGS) entry which is preliminary data.</text>
</comment>
<evidence type="ECO:0000259" key="1">
    <source>
        <dbReference type="PROSITE" id="PS50878"/>
    </source>
</evidence>
<dbReference type="Pfam" id="PF00078">
    <property type="entry name" value="RVT_1"/>
    <property type="match status" value="1"/>
</dbReference>
<dbReference type="CDD" id="cd01650">
    <property type="entry name" value="RT_nLTR_like"/>
    <property type="match status" value="1"/>
</dbReference>
<dbReference type="InterPro" id="IPR043502">
    <property type="entry name" value="DNA/RNA_pol_sf"/>
</dbReference>
<feature type="domain" description="Reverse transcriptase" evidence="1">
    <location>
        <begin position="1"/>
        <end position="188"/>
    </location>
</feature>
<name>A0AAD9LQH8_9STRA</name>
<dbReference type="EMBL" id="JASMQC010000007">
    <property type="protein sequence ID" value="KAK1943717.1"/>
    <property type="molecule type" value="Genomic_DNA"/>
</dbReference>
<dbReference type="AlphaFoldDB" id="A0AAD9LQH8"/>
<keyword evidence="3" id="KW-1185">Reference proteome</keyword>
<evidence type="ECO:0000313" key="2">
    <source>
        <dbReference type="EMBL" id="KAK1943717.1"/>
    </source>
</evidence>
<dbReference type="SUPFAM" id="SSF56672">
    <property type="entry name" value="DNA/RNA polymerases"/>
    <property type="match status" value="1"/>
</dbReference>
<proteinExistence type="predicted"/>
<sequence length="232" mass="25741">MPHLITSRGDSGVATFLDFAKAYDRVNRDYLFKVMEKQGFGEVFLSWIRLLYNGSVCSLMINGWAQDAIRPSRGVKQGDPLSPFLFALALEPLGNLLRAKRGLGVDVDESLSAPVAFFEDDTVLFSKRVGGLKEQLRLVDIYCDGSGAMLNPAKSVIMSLNKHKTAPVLMPLRSLKNGESVKYLGIPFGNLDISTQLATQLDEKLMTRLRLRKGRARTLMGRRLIVQAVILP</sequence>
<accession>A0AAD9LQH8</accession>
<organism evidence="2 3">
    <name type="scientific">Phytophthora citrophthora</name>
    <dbReference type="NCBI Taxonomy" id="4793"/>
    <lineage>
        <taxon>Eukaryota</taxon>
        <taxon>Sar</taxon>
        <taxon>Stramenopiles</taxon>
        <taxon>Oomycota</taxon>
        <taxon>Peronosporomycetes</taxon>
        <taxon>Peronosporales</taxon>
        <taxon>Peronosporaceae</taxon>
        <taxon>Phytophthora</taxon>
    </lineage>
</organism>
<dbReference type="Proteomes" id="UP001259832">
    <property type="component" value="Unassembled WGS sequence"/>
</dbReference>